<keyword evidence="6 7" id="KW-0808">Transferase</keyword>
<evidence type="ECO:0000256" key="5">
    <source>
        <dbReference type="PIRSR" id="PIRSR600101-2"/>
    </source>
</evidence>
<keyword evidence="6" id="KW-0378">Hydrolase</keyword>
<sequence>MRDFHSPGRSPVLAMNGMAATSMPAASLAAIDILRQGGNAMDAAIAAAAVLAVIEPQSTGIGGDNFCLYAPAGTGQVVAMNGSGRAPAGATPEKLRADGLTAMSATSAHSVTVPGAVSAWDKLNKAHGRLSLAQILAPAIKLAEEGHPVHARVASDWEAAADKLGKHEATARHFLKDGKPFAIGDKFAQPALARTLRAIGEKGARAFYEGEIAADMVATLRAAGGTHTEADFAAGLDVAEFVTPIQTRWKGLDIFQCPPNGSGLLVLQMLGVLGQMETPEGGPLSATRLHRHVEAARLAYRDRDGFLADPSQVEVPVAKLTSDEYTTQLRGLIRDDVAMRELPPAGMAAMLPKHRDTVYLCVVDAEGNACSFINSLFESFGSGILAEKSGVMLHNRGFGFRLEEGHPNCIAPNKRPMHTIIPGMVMQDGRAIMPFGVMGGHFQPMGQTLFLTNHFEFGLDVQSALDLPRLFPYQGKLQIERGIPVAVVDQLNRMGHVCELIDKPHGGGQAILIDHARGVLVGGSDPRKDGCALGY</sequence>
<evidence type="ECO:0000313" key="7">
    <source>
        <dbReference type="EMBL" id="EFH10261.1"/>
    </source>
</evidence>
<dbReference type="NCBIfam" id="TIGR00066">
    <property type="entry name" value="g_glut_trans"/>
    <property type="match status" value="1"/>
</dbReference>
<dbReference type="GO" id="GO:0036374">
    <property type="term" value="F:glutathione hydrolase activity"/>
    <property type="evidence" value="ECO:0007669"/>
    <property type="project" value="UniProtKB-UniRule"/>
</dbReference>
<evidence type="ECO:0000256" key="1">
    <source>
        <dbReference type="ARBA" id="ARBA00001049"/>
    </source>
</evidence>
<comment type="catalytic activity">
    <reaction evidence="1 6">
        <text>an S-substituted glutathione + H2O = an S-substituted L-cysteinylglycine + L-glutamate</text>
        <dbReference type="Rhea" id="RHEA:59468"/>
        <dbReference type="ChEBI" id="CHEBI:15377"/>
        <dbReference type="ChEBI" id="CHEBI:29985"/>
        <dbReference type="ChEBI" id="CHEBI:90779"/>
        <dbReference type="ChEBI" id="CHEBI:143103"/>
        <dbReference type="EC" id="3.4.19.13"/>
    </reaction>
</comment>
<dbReference type="AlphaFoldDB" id="D5RR14"/>
<dbReference type="GO" id="GO:0103068">
    <property type="term" value="F:leukotriene C4 gamma-glutamyl transferase activity"/>
    <property type="evidence" value="ECO:0007669"/>
    <property type="project" value="UniProtKB-EC"/>
</dbReference>
<proteinExistence type="inferred from homology"/>
<dbReference type="MEROPS" id="T03.025"/>
<dbReference type="RefSeq" id="WP_007002556.1">
    <property type="nucleotide sequence ID" value="NZ_GG770777.1"/>
</dbReference>
<protein>
    <recommendedName>
        <fullName evidence="6">Glutathione hydrolase proenzyme</fullName>
        <ecNumber evidence="6">2.3.2.2</ecNumber>
        <ecNumber evidence="6">3.4.19.13</ecNumber>
    </recommendedName>
    <component>
        <recommendedName>
            <fullName evidence="6">Glutathione hydrolase large chain</fullName>
        </recommendedName>
    </component>
    <component>
        <recommendedName>
            <fullName evidence="6">Glutathione hydrolase small chain</fullName>
        </recommendedName>
    </component>
</protein>
<dbReference type="GO" id="GO:0006751">
    <property type="term" value="P:glutathione catabolic process"/>
    <property type="evidence" value="ECO:0007669"/>
    <property type="project" value="UniProtKB-UniRule"/>
</dbReference>
<keyword evidence="6" id="KW-0865">Zymogen</keyword>
<dbReference type="PRINTS" id="PR01210">
    <property type="entry name" value="GGTRANSPTASE"/>
</dbReference>
<organism evidence="7 8">
    <name type="scientific">Pseudoroseomonas cervicalis ATCC 49957</name>
    <dbReference type="NCBI Taxonomy" id="525371"/>
    <lineage>
        <taxon>Bacteria</taxon>
        <taxon>Pseudomonadati</taxon>
        <taxon>Pseudomonadota</taxon>
        <taxon>Alphaproteobacteria</taxon>
        <taxon>Acetobacterales</taxon>
        <taxon>Roseomonadaceae</taxon>
        <taxon>Roseomonas</taxon>
    </lineage>
</organism>
<comment type="catalytic activity">
    <reaction evidence="3 6">
        <text>an N-terminal (5-L-glutamyl)-[peptide] + an alpha-amino acid = 5-L-glutamyl amino acid + an N-terminal L-alpha-aminoacyl-[peptide]</text>
        <dbReference type="Rhea" id="RHEA:23904"/>
        <dbReference type="Rhea" id="RHEA-COMP:9780"/>
        <dbReference type="Rhea" id="RHEA-COMP:9795"/>
        <dbReference type="ChEBI" id="CHEBI:77644"/>
        <dbReference type="ChEBI" id="CHEBI:78597"/>
        <dbReference type="ChEBI" id="CHEBI:78599"/>
        <dbReference type="ChEBI" id="CHEBI:78608"/>
        <dbReference type="EC" id="2.3.2.2"/>
    </reaction>
</comment>
<evidence type="ECO:0000256" key="3">
    <source>
        <dbReference type="ARBA" id="ARBA00047417"/>
    </source>
</evidence>
<dbReference type="Pfam" id="PF01019">
    <property type="entry name" value="G_glu_transpept"/>
    <property type="match status" value="1"/>
</dbReference>
<dbReference type="EC" id="2.3.2.2" evidence="6"/>
<dbReference type="UniPathway" id="UPA00204"/>
<keyword evidence="8" id="KW-1185">Reference proteome</keyword>
<gene>
    <name evidence="7" type="primary">ggt</name>
    <name evidence="7" type="ORF">HMPREF0731_3526</name>
</gene>
<dbReference type="HOGENOM" id="CLU_014813_3_2_5"/>
<feature type="binding site" evidence="5">
    <location>
        <position position="440"/>
    </location>
    <ligand>
        <name>L-glutamate</name>
        <dbReference type="ChEBI" id="CHEBI:29985"/>
    </ligand>
</feature>
<dbReference type="PANTHER" id="PTHR43881:SF1">
    <property type="entry name" value="GAMMA-GLUTAMYLTRANSPEPTIDASE (AFU_ORTHOLOGUE AFUA_4G13580)"/>
    <property type="match status" value="1"/>
</dbReference>
<dbReference type="EMBL" id="ADVL01000681">
    <property type="protein sequence ID" value="EFH10261.1"/>
    <property type="molecule type" value="Genomic_DNA"/>
</dbReference>
<comment type="pathway">
    <text evidence="6">Sulfur metabolism; glutathione metabolism.</text>
</comment>
<comment type="similarity">
    <text evidence="6">Belongs to the gamma-glutamyltransferase family.</text>
</comment>
<dbReference type="Gene3D" id="3.60.20.40">
    <property type="match status" value="1"/>
</dbReference>
<dbReference type="InterPro" id="IPR043138">
    <property type="entry name" value="GGT_lsub"/>
</dbReference>
<evidence type="ECO:0000256" key="6">
    <source>
        <dbReference type="RuleBase" id="RU368036"/>
    </source>
</evidence>
<comment type="PTM">
    <text evidence="6">Cleaved by autocatalysis into a large and a small subunit.</text>
</comment>
<comment type="subunit">
    <text evidence="6">This enzyme consists of two polypeptide chains, which are synthesized in precursor form from a single polypeptide.</text>
</comment>
<evidence type="ECO:0000313" key="8">
    <source>
        <dbReference type="Proteomes" id="UP000005324"/>
    </source>
</evidence>
<dbReference type="Proteomes" id="UP000005324">
    <property type="component" value="Unassembled WGS sequence"/>
</dbReference>
<dbReference type="InterPro" id="IPR052896">
    <property type="entry name" value="GGT-like_enzyme"/>
</dbReference>
<reference evidence="7 8" key="1">
    <citation type="submission" date="2010-04" db="EMBL/GenBank/DDBJ databases">
        <authorList>
            <person name="Qin X."/>
            <person name="Bachman B."/>
            <person name="Battles P."/>
            <person name="Bell A."/>
            <person name="Bess C."/>
            <person name="Bickham C."/>
            <person name="Chaboub L."/>
            <person name="Chen D."/>
            <person name="Coyle M."/>
            <person name="Deiros D.R."/>
            <person name="Dinh H."/>
            <person name="Forbes L."/>
            <person name="Fowler G."/>
            <person name="Francisco L."/>
            <person name="Fu Q."/>
            <person name="Gubbala S."/>
            <person name="Hale W."/>
            <person name="Han Y."/>
            <person name="Hemphill L."/>
            <person name="Highlander S.K."/>
            <person name="Hirani K."/>
            <person name="Hogues M."/>
            <person name="Jackson L."/>
            <person name="Jakkamsetti A."/>
            <person name="Javaid M."/>
            <person name="Jiang H."/>
            <person name="Korchina V."/>
            <person name="Kovar C."/>
            <person name="Lara F."/>
            <person name="Lee S."/>
            <person name="Mata R."/>
            <person name="Mathew T."/>
            <person name="Moen C."/>
            <person name="Morales K."/>
            <person name="Munidasa M."/>
            <person name="Nazareth L."/>
            <person name="Ngo R."/>
            <person name="Nguyen L."/>
            <person name="Okwuonu G."/>
            <person name="Ongeri F."/>
            <person name="Patil S."/>
            <person name="Petrosino J."/>
            <person name="Pham C."/>
            <person name="Pham P."/>
            <person name="Pu L.-L."/>
            <person name="Puazo M."/>
            <person name="Raj R."/>
            <person name="Reid J."/>
            <person name="Rouhana J."/>
            <person name="Saada N."/>
            <person name="Shang Y."/>
            <person name="Simmons D."/>
            <person name="Thornton R."/>
            <person name="Warren J."/>
            <person name="Weissenberger G."/>
            <person name="Zhang J."/>
            <person name="Zhang L."/>
            <person name="Zhou C."/>
            <person name="Zhu D."/>
            <person name="Muzny D."/>
            <person name="Worley K."/>
            <person name="Gibbs R."/>
        </authorList>
    </citation>
    <scope>NUCLEOTIDE SEQUENCE [LARGE SCALE GENOMIC DNA]</scope>
    <source>
        <strain evidence="7 8">ATCC 49957</strain>
    </source>
</reference>
<dbReference type="EC" id="3.4.19.13" evidence="6"/>
<feature type="active site" description="Nucleophile" evidence="4">
    <location>
        <position position="357"/>
    </location>
</feature>
<evidence type="ECO:0000256" key="2">
    <source>
        <dbReference type="ARBA" id="ARBA00001089"/>
    </source>
</evidence>
<comment type="catalytic activity">
    <reaction evidence="2 6">
        <text>glutathione + H2O = L-cysteinylglycine + L-glutamate</text>
        <dbReference type="Rhea" id="RHEA:28807"/>
        <dbReference type="ChEBI" id="CHEBI:15377"/>
        <dbReference type="ChEBI" id="CHEBI:29985"/>
        <dbReference type="ChEBI" id="CHEBI:57925"/>
        <dbReference type="ChEBI" id="CHEBI:61694"/>
        <dbReference type="EC" id="3.4.19.13"/>
    </reaction>
</comment>
<keyword evidence="6 7" id="KW-0012">Acyltransferase</keyword>
<dbReference type="InterPro" id="IPR043137">
    <property type="entry name" value="GGT_ssub_C"/>
</dbReference>
<dbReference type="PANTHER" id="PTHR43881">
    <property type="entry name" value="GAMMA-GLUTAMYLTRANSPEPTIDASE (AFU_ORTHOLOGUE AFUA_4G13580)"/>
    <property type="match status" value="1"/>
</dbReference>
<name>D5RR14_9PROT</name>
<dbReference type="InterPro" id="IPR029055">
    <property type="entry name" value="Ntn_hydrolases_N"/>
</dbReference>
<dbReference type="Gene3D" id="1.10.246.130">
    <property type="match status" value="1"/>
</dbReference>
<comment type="caution">
    <text evidence="7">The sequence shown here is derived from an EMBL/GenBank/DDBJ whole genome shotgun (WGS) entry which is preliminary data.</text>
</comment>
<dbReference type="SUPFAM" id="SSF56235">
    <property type="entry name" value="N-terminal nucleophile aminohydrolases (Ntn hydrolases)"/>
    <property type="match status" value="1"/>
</dbReference>
<dbReference type="InterPro" id="IPR000101">
    <property type="entry name" value="GGT_peptidase"/>
</dbReference>
<evidence type="ECO:0000256" key="4">
    <source>
        <dbReference type="PIRSR" id="PIRSR600101-1"/>
    </source>
</evidence>
<keyword evidence="6" id="KW-0317">Glutathione biosynthesis</keyword>
<dbReference type="OrthoDB" id="9781342at2"/>
<accession>D5RR14</accession>
<dbReference type="GO" id="GO:0006750">
    <property type="term" value="P:glutathione biosynthetic process"/>
    <property type="evidence" value="ECO:0007669"/>
    <property type="project" value="UniProtKB-KW"/>
</dbReference>